<keyword evidence="5 6" id="KW-0413">Isomerase</keyword>
<evidence type="ECO:0000256" key="3">
    <source>
        <dbReference type="ARBA" id="ARBA00022840"/>
    </source>
</evidence>
<feature type="binding site" evidence="6">
    <location>
        <begin position="478"/>
        <end position="480"/>
    </location>
    <ligand>
        <name>ATP</name>
        <dbReference type="ChEBI" id="CHEBI:30616"/>
    </ligand>
</feature>
<dbReference type="InterPro" id="IPR002423">
    <property type="entry name" value="Cpn60/GroEL/TCP-1"/>
</dbReference>
<dbReference type="Gene3D" id="3.50.7.10">
    <property type="entry name" value="GroEL"/>
    <property type="match status" value="1"/>
</dbReference>
<dbReference type="Proteomes" id="UP000034096">
    <property type="component" value="Unassembled WGS sequence"/>
</dbReference>
<evidence type="ECO:0000256" key="4">
    <source>
        <dbReference type="ARBA" id="ARBA00023186"/>
    </source>
</evidence>
<evidence type="ECO:0000256" key="8">
    <source>
        <dbReference type="RuleBase" id="RU000419"/>
    </source>
</evidence>
<comment type="subcellular location">
    <subcellularLocation>
        <location evidence="6">Cytoplasm</location>
    </subcellularLocation>
</comment>
<dbReference type="InterPro" id="IPR027413">
    <property type="entry name" value="GROEL-like_equatorial_sf"/>
</dbReference>
<dbReference type="NCBIfam" id="NF009488">
    <property type="entry name" value="PRK12850.1"/>
    <property type="match status" value="1"/>
</dbReference>
<feature type="binding site" evidence="6">
    <location>
        <position position="413"/>
    </location>
    <ligand>
        <name>ATP</name>
        <dbReference type="ChEBI" id="CHEBI:30616"/>
    </ligand>
</feature>
<dbReference type="NCBIfam" id="NF000592">
    <property type="entry name" value="PRK00013.1"/>
    <property type="match status" value="1"/>
</dbReference>
<dbReference type="InterPro" id="IPR027410">
    <property type="entry name" value="TCP-1-like_intermed_sf"/>
</dbReference>
<comment type="caution">
    <text evidence="6">Lacks conserved residue(s) required for the propagation of feature annotation.</text>
</comment>
<evidence type="ECO:0000256" key="5">
    <source>
        <dbReference type="ARBA" id="ARBA00023235"/>
    </source>
</evidence>
<dbReference type="HAMAP" id="MF_00600">
    <property type="entry name" value="CH60"/>
    <property type="match status" value="1"/>
</dbReference>
<organism evidence="9 10">
    <name type="scientific">Candidatus Woesebacteria bacterium GW2011_GWC1_38_13</name>
    <dbReference type="NCBI Taxonomy" id="1618583"/>
    <lineage>
        <taxon>Bacteria</taxon>
        <taxon>Candidatus Woeseibacteriota</taxon>
    </lineage>
</organism>
<dbReference type="STRING" id="1618583.US75_C0038G0002"/>
<proteinExistence type="inferred from homology"/>
<dbReference type="AlphaFoldDB" id="A0A0G0IHE5"/>
<keyword evidence="2 6" id="KW-0547">Nucleotide-binding</keyword>
<dbReference type="EC" id="5.6.1.7" evidence="6"/>
<dbReference type="EMBL" id="LBUE01000038">
    <property type="protein sequence ID" value="KKQ54738.1"/>
    <property type="molecule type" value="Genomic_DNA"/>
</dbReference>
<dbReference type="InterPro" id="IPR001844">
    <property type="entry name" value="Cpn60/GroEL"/>
</dbReference>
<keyword evidence="6" id="KW-0963">Cytoplasm</keyword>
<dbReference type="GO" id="GO:0140662">
    <property type="term" value="F:ATP-dependent protein folding chaperone"/>
    <property type="evidence" value="ECO:0007669"/>
    <property type="project" value="InterPro"/>
</dbReference>
<comment type="caution">
    <text evidence="9">The sequence shown here is derived from an EMBL/GenBank/DDBJ whole genome shotgun (WGS) entry which is preliminary data.</text>
</comment>
<feature type="binding site" evidence="6">
    <location>
        <begin position="86"/>
        <end position="90"/>
    </location>
    <ligand>
        <name>ATP</name>
        <dbReference type="ChEBI" id="CHEBI:30616"/>
    </ligand>
</feature>
<dbReference type="Pfam" id="PF00118">
    <property type="entry name" value="Cpn60_TCP1"/>
    <property type="match status" value="1"/>
</dbReference>
<keyword evidence="3 6" id="KW-0067">ATP-binding</keyword>
<dbReference type="Gene3D" id="1.10.560.10">
    <property type="entry name" value="GroEL-like equatorial domain"/>
    <property type="match status" value="1"/>
</dbReference>
<dbReference type="SUPFAM" id="SSF48592">
    <property type="entry name" value="GroEL equatorial domain-like"/>
    <property type="match status" value="1"/>
</dbReference>
<comment type="function">
    <text evidence="6 8">Together with its co-chaperonin GroES, plays an essential role in assisting protein folding. The GroEL-GroES system forms a nano-cage that allows encapsulation of the non-native substrate proteins and provides a physical environment optimized to promote and accelerate protein folding.</text>
</comment>
<dbReference type="GO" id="GO:0016853">
    <property type="term" value="F:isomerase activity"/>
    <property type="evidence" value="ECO:0007669"/>
    <property type="project" value="UniProtKB-KW"/>
</dbReference>
<dbReference type="CDD" id="cd03344">
    <property type="entry name" value="GroEL"/>
    <property type="match status" value="1"/>
</dbReference>
<dbReference type="NCBIfam" id="NF009489">
    <property type="entry name" value="PRK12851.1"/>
    <property type="match status" value="1"/>
</dbReference>
<dbReference type="InterPro" id="IPR027409">
    <property type="entry name" value="GroEL-like_apical_dom_sf"/>
</dbReference>
<feature type="binding site" evidence="6">
    <location>
        <position position="494"/>
    </location>
    <ligand>
        <name>ATP</name>
        <dbReference type="ChEBI" id="CHEBI:30616"/>
    </ligand>
</feature>
<dbReference type="PATRIC" id="fig|1618583.3.peg.993"/>
<reference evidence="9 10" key="1">
    <citation type="journal article" date="2015" name="Nature">
        <title>rRNA introns, odd ribosomes, and small enigmatic genomes across a large radiation of phyla.</title>
        <authorList>
            <person name="Brown C.T."/>
            <person name="Hug L.A."/>
            <person name="Thomas B.C."/>
            <person name="Sharon I."/>
            <person name="Castelle C.J."/>
            <person name="Singh A."/>
            <person name="Wilkins M.J."/>
            <person name="Williams K.H."/>
            <person name="Banfield J.F."/>
        </authorList>
    </citation>
    <scope>NUCLEOTIDE SEQUENCE [LARGE SCALE GENOMIC DNA]</scope>
</reference>
<evidence type="ECO:0000313" key="10">
    <source>
        <dbReference type="Proteomes" id="UP000034096"/>
    </source>
</evidence>
<evidence type="ECO:0000256" key="2">
    <source>
        <dbReference type="ARBA" id="ARBA00022741"/>
    </source>
</evidence>
<evidence type="ECO:0000256" key="6">
    <source>
        <dbReference type="HAMAP-Rule" id="MF_00600"/>
    </source>
</evidence>
<dbReference type="GO" id="GO:0005737">
    <property type="term" value="C:cytoplasm"/>
    <property type="evidence" value="ECO:0007669"/>
    <property type="project" value="UniProtKB-SubCell"/>
</dbReference>
<dbReference type="FunFam" id="3.50.7.10:FF:000001">
    <property type="entry name" value="60 kDa chaperonin"/>
    <property type="match status" value="1"/>
</dbReference>
<sequence length="543" mass="58209">MAKQLKFSDDARQALLKGVDVVAKAVVTTLGPKGRNIALDKKWGAPNIVHDGVTVAKEIELKDPFENMGAQLVKEAASKTNDVAGDGTTTATLLAQAITSTGMKNVTAGANPMIIKKGIEKAVDAVVADLKKIAKPIKNKEEIEQVATISAGDEAIGKKIAEALDRVGRDGVVTVEEGKGMTIDIEYKEGMEFDRGYVSAYFVTNPERMEAEVENPYILLTDKKIASVQDLLPFLEKFVKVSKTLVIIADEIEGEALATLVVNKLKGTFNVLAIKAPGFGDRRKEMLDDIAVLTGGTVLSEDTGRTFENLEVTDLGRADKVWADKDNSRIIGGKGGTSQIKARISLIKRQISETDSDFDREKLEERLAKLAGGVAQINVGAATEIELNDKKERVKDAVGATKAAVEEGILPGGGIAFIKARKSLDGLKYDNNDEKVGIEIVRTALEMPLRMLAKNAGEDDGYVLRKIEDSKDSDYGYNALTGEFGSMTAFGILDPLKVTRSALQNAASVAMMVLTTEGLVADLPEEKSPQTGMPPGGMGGMDY</sequence>
<keyword evidence="4 6" id="KW-0143">Chaperone</keyword>
<dbReference type="NCBIfam" id="NF009487">
    <property type="entry name" value="PRK12849.1"/>
    <property type="match status" value="1"/>
</dbReference>
<dbReference type="NCBIfam" id="TIGR02348">
    <property type="entry name" value="GroEL"/>
    <property type="match status" value="1"/>
</dbReference>
<dbReference type="InterPro" id="IPR018370">
    <property type="entry name" value="Chaperonin_Cpn60_CS"/>
</dbReference>
<dbReference type="GO" id="GO:0005524">
    <property type="term" value="F:ATP binding"/>
    <property type="evidence" value="ECO:0007669"/>
    <property type="project" value="UniProtKB-UniRule"/>
</dbReference>
<feature type="binding site" evidence="6">
    <location>
        <begin position="29"/>
        <end position="32"/>
    </location>
    <ligand>
        <name>ATP</name>
        <dbReference type="ChEBI" id="CHEBI:30616"/>
    </ligand>
</feature>
<evidence type="ECO:0000256" key="7">
    <source>
        <dbReference type="RuleBase" id="RU000418"/>
    </source>
</evidence>
<name>A0A0G0IHE5_9BACT</name>
<dbReference type="SUPFAM" id="SSF52029">
    <property type="entry name" value="GroEL apical domain-like"/>
    <property type="match status" value="1"/>
</dbReference>
<accession>A0A0G0IHE5</accession>
<evidence type="ECO:0000313" key="9">
    <source>
        <dbReference type="EMBL" id="KKQ54738.1"/>
    </source>
</evidence>
<comment type="subunit">
    <text evidence="6 8">Forms a cylinder of 14 subunits composed of two heptameric rings stacked back-to-back. Interacts with the co-chaperonin GroES.</text>
</comment>
<dbReference type="GO" id="GO:0051082">
    <property type="term" value="F:unfolded protein binding"/>
    <property type="evidence" value="ECO:0007669"/>
    <property type="project" value="UniProtKB-UniRule"/>
</dbReference>
<dbReference type="PRINTS" id="PR00298">
    <property type="entry name" value="CHAPERONIN60"/>
</dbReference>
<protein>
    <recommendedName>
        <fullName evidence="6">Chaperonin GroEL</fullName>
        <ecNumber evidence="6">5.6.1.7</ecNumber>
    </recommendedName>
    <alternativeName>
        <fullName evidence="6">60 kDa chaperonin</fullName>
    </alternativeName>
    <alternativeName>
        <fullName evidence="6">Chaperonin-60</fullName>
        <shortName evidence="6">Cpn60</shortName>
    </alternativeName>
</protein>
<gene>
    <name evidence="6" type="primary">groEL</name>
    <name evidence="6" type="synonym">groL</name>
    <name evidence="9" type="ORF">US75_C0038G0002</name>
</gene>
<dbReference type="GO" id="GO:0042026">
    <property type="term" value="P:protein refolding"/>
    <property type="evidence" value="ECO:0007669"/>
    <property type="project" value="UniProtKB-UniRule"/>
</dbReference>
<dbReference type="SUPFAM" id="SSF54849">
    <property type="entry name" value="GroEL-intermediate domain like"/>
    <property type="match status" value="1"/>
</dbReference>
<dbReference type="PANTHER" id="PTHR45633">
    <property type="entry name" value="60 KDA HEAT SHOCK PROTEIN, MITOCHONDRIAL"/>
    <property type="match status" value="1"/>
</dbReference>
<evidence type="ECO:0000256" key="1">
    <source>
        <dbReference type="ARBA" id="ARBA00006607"/>
    </source>
</evidence>
<dbReference type="Gene3D" id="3.30.260.10">
    <property type="entry name" value="TCP-1-like chaperonin intermediate domain"/>
    <property type="match status" value="1"/>
</dbReference>
<dbReference type="PROSITE" id="PS00296">
    <property type="entry name" value="CHAPERONINS_CPN60"/>
    <property type="match status" value="1"/>
</dbReference>
<comment type="similarity">
    <text evidence="1 6 7">Belongs to the chaperonin (HSP60) family.</text>
</comment>